<keyword evidence="4" id="KW-1185">Reference proteome</keyword>
<organism evidence="3 4">
    <name type="scientific">Corynebacterium kefirresidentii</name>
    <dbReference type="NCBI Taxonomy" id="1979527"/>
    <lineage>
        <taxon>Bacteria</taxon>
        <taxon>Bacillati</taxon>
        <taxon>Actinomycetota</taxon>
        <taxon>Actinomycetes</taxon>
        <taxon>Mycobacteriales</taxon>
        <taxon>Corynebacteriaceae</taxon>
        <taxon>Corynebacterium</taxon>
    </lineage>
</organism>
<dbReference type="CDD" id="cd00009">
    <property type="entry name" value="AAA"/>
    <property type="match status" value="1"/>
</dbReference>
<dbReference type="Proteomes" id="UP001174347">
    <property type="component" value="Unassembled WGS sequence"/>
</dbReference>
<keyword evidence="1" id="KW-1133">Transmembrane helix</keyword>
<keyword evidence="1" id="KW-0812">Transmembrane</keyword>
<dbReference type="InterPro" id="IPR003593">
    <property type="entry name" value="AAA+_ATPase"/>
</dbReference>
<dbReference type="SUPFAM" id="SSF52540">
    <property type="entry name" value="P-loop containing nucleoside triphosphate hydrolases"/>
    <property type="match status" value="1"/>
</dbReference>
<evidence type="ECO:0000259" key="2">
    <source>
        <dbReference type="SMART" id="SM00382"/>
    </source>
</evidence>
<accession>A0ABT8Q2Y3</accession>
<dbReference type="EMBL" id="JAUKFM010000002">
    <property type="protein sequence ID" value="MDN8619695.1"/>
    <property type="molecule type" value="Genomic_DNA"/>
</dbReference>
<proteinExistence type="predicted"/>
<comment type="caution">
    <text evidence="3">The sequence shown here is derived from an EMBL/GenBank/DDBJ whole genome shotgun (WGS) entry which is preliminary data.</text>
</comment>
<dbReference type="InterPro" id="IPR003959">
    <property type="entry name" value="ATPase_AAA_core"/>
</dbReference>
<feature type="transmembrane region" description="Helical" evidence="1">
    <location>
        <begin position="25"/>
        <end position="43"/>
    </location>
</feature>
<evidence type="ECO:0000313" key="3">
    <source>
        <dbReference type="EMBL" id="MDN8619695.1"/>
    </source>
</evidence>
<dbReference type="SMART" id="SM00382">
    <property type="entry name" value="AAA"/>
    <property type="match status" value="1"/>
</dbReference>
<protein>
    <submittedName>
        <fullName evidence="3">AAA family ATPase</fullName>
    </submittedName>
</protein>
<dbReference type="Pfam" id="PF00004">
    <property type="entry name" value="AAA"/>
    <property type="match status" value="1"/>
</dbReference>
<feature type="domain" description="AAA+ ATPase" evidence="2">
    <location>
        <begin position="163"/>
        <end position="314"/>
    </location>
</feature>
<sequence>MSTKTPTNPLNTPHLDALRDQVNNISLILLSTIAITTLLVIAARQIYFFTRYRDPAVRRLAKRKAAVEYKANVRIKEISPKGWIKMAPKDKEWWELLAKTRQLDDILKIPTRIKISNQRVQIATLIPNSTSIPGKMTYDPNTDLLTLGRNTQTKKKAHLQLETTSNIVVAGQPGTGKTTLLKGIMDAVRPNAHVLYFNGSAGDTTEIAKSLKQLEELKQQRLQDGIDYWREKNDNQHLAIFIFDEIQEYFQTKDKKNTPAPQTEIKIAKATKAMQNCHQVGIIVIIVTANPTPTTLPTPIRDQTNTQICANVSTTNQAAHVLGRKPTDLDPKPTNLPPGRVTISDNKGNWEQVDIYSPRFFQK</sequence>
<keyword evidence="1" id="KW-0472">Membrane</keyword>
<name>A0ABT8Q2Y3_9CORY</name>
<dbReference type="RefSeq" id="WP_023021062.1">
    <property type="nucleotide sequence ID" value="NZ_JAUKFL010000069.1"/>
</dbReference>
<evidence type="ECO:0000313" key="4">
    <source>
        <dbReference type="Proteomes" id="UP001174347"/>
    </source>
</evidence>
<reference evidence="3" key="1">
    <citation type="submission" date="2023-07" db="EMBL/GenBank/DDBJ databases">
        <title>Insights into the diversity of cutaneous corynebacteria.</title>
        <authorList>
            <person name="Bruggemann H."/>
            <person name="Poehlein A."/>
        </authorList>
    </citation>
    <scope>NUCLEOTIDE SEQUENCE</scope>
    <source>
        <strain evidence="3">P7_F1</strain>
    </source>
</reference>
<dbReference type="InterPro" id="IPR027417">
    <property type="entry name" value="P-loop_NTPase"/>
</dbReference>
<dbReference type="Gene3D" id="3.40.50.300">
    <property type="entry name" value="P-loop containing nucleotide triphosphate hydrolases"/>
    <property type="match status" value="1"/>
</dbReference>
<gene>
    <name evidence="3" type="ORF">Q0N36_03730</name>
</gene>
<evidence type="ECO:0000256" key="1">
    <source>
        <dbReference type="SAM" id="Phobius"/>
    </source>
</evidence>